<dbReference type="GO" id="GO:0016639">
    <property type="term" value="F:oxidoreductase activity, acting on the CH-NH2 group of donors, NAD or NADP as acceptor"/>
    <property type="evidence" value="ECO:0007669"/>
    <property type="project" value="InterPro"/>
</dbReference>
<evidence type="ECO:0000256" key="2">
    <source>
        <dbReference type="ARBA" id="ARBA00023002"/>
    </source>
</evidence>
<dbReference type="InterPro" id="IPR051394">
    <property type="entry name" value="Glutamate_Synthase"/>
</dbReference>
<proteinExistence type="predicted"/>
<dbReference type="GO" id="GO:0006537">
    <property type="term" value="P:glutamate biosynthetic process"/>
    <property type="evidence" value="ECO:0007669"/>
    <property type="project" value="UniProtKB-KW"/>
</dbReference>
<dbReference type="PRINTS" id="PR00419">
    <property type="entry name" value="ADXRDTASE"/>
</dbReference>
<dbReference type="FunFam" id="3.50.50.60:FF:000160">
    <property type="entry name" value="Glutamate synthase (NADPH)"/>
    <property type="match status" value="1"/>
</dbReference>
<comment type="caution">
    <text evidence="7">The sequence shown here is derived from an EMBL/GenBank/DDBJ whole genome shotgun (WGS) entry which is preliminary data.</text>
</comment>
<organism evidence="7 8">
    <name type="scientific">Acetobacteroides hydrogenigenes</name>
    <dbReference type="NCBI Taxonomy" id="979970"/>
    <lineage>
        <taxon>Bacteria</taxon>
        <taxon>Pseudomonadati</taxon>
        <taxon>Bacteroidota</taxon>
        <taxon>Bacteroidia</taxon>
        <taxon>Bacteroidales</taxon>
        <taxon>Rikenellaceae</taxon>
        <taxon>Acetobacteroides</taxon>
    </lineage>
</organism>
<dbReference type="AlphaFoldDB" id="A0A4R2E3V5"/>
<dbReference type="EMBL" id="SLWB01000017">
    <property type="protein sequence ID" value="TCN62908.1"/>
    <property type="molecule type" value="Genomic_DNA"/>
</dbReference>
<dbReference type="InterPro" id="IPR009051">
    <property type="entry name" value="Helical_ferredxn"/>
</dbReference>
<evidence type="ECO:0000313" key="7">
    <source>
        <dbReference type="EMBL" id="TCN62908.1"/>
    </source>
</evidence>
<reference evidence="7 8" key="1">
    <citation type="submission" date="2019-03" db="EMBL/GenBank/DDBJ databases">
        <title>Genomic Encyclopedia of Archaeal and Bacterial Type Strains, Phase II (KMG-II): from individual species to whole genera.</title>
        <authorList>
            <person name="Goeker M."/>
        </authorList>
    </citation>
    <scope>NUCLEOTIDE SEQUENCE [LARGE SCALE GENOMIC DNA]</scope>
    <source>
        <strain evidence="7 8">RL-C</strain>
    </source>
</reference>
<accession>A0A4R2E3V5</accession>
<evidence type="ECO:0000313" key="8">
    <source>
        <dbReference type="Proteomes" id="UP000294830"/>
    </source>
</evidence>
<dbReference type="SUPFAM" id="SSF51905">
    <property type="entry name" value="FAD/NAD(P)-binding domain"/>
    <property type="match status" value="1"/>
</dbReference>
<dbReference type="InterPro" id="IPR028261">
    <property type="entry name" value="DPD_II"/>
</dbReference>
<evidence type="ECO:0000256" key="1">
    <source>
        <dbReference type="ARBA" id="ARBA00022605"/>
    </source>
</evidence>
<dbReference type="Pfam" id="PF07992">
    <property type="entry name" value="Pyr_redox_2"/>
    <property type="match status" value="2"/>
</dbReference>
<comment type="pathway">
    <text evidence="4">Amino-acid biosynthesis.</text>
</comment>
<keyword evidence="3" id="KW-0314">Glutamate biosynthesis</keyword>
<dbReference type="Pfam" id="PF14691">
    <property type="entry name" value="Fer4_20"/>
    <property type="match status" value="1"/>
</dbReference>
<name>A0A4R2E3V5_9BACT</name>
<dbReference type="FunFam" id="3.40.50.720:FF:000113">
    <property type="entry name" value="Glutamate synthase [NADH], amyloplastic"/>
    <property type="match status" value="1"/>
</dbReference>
<feature type="domain" description="FAD/NAD(P)-binding" evidence="5">
    <location>
        <begin position="154"/>
        <end position="328"/>
    </location>
</feature>
<evidence type="ECO:0000256" key="4">
    <source>
        <dbReference type="ARBA" id="ARBA00029440"/>
    </source>
</evidence>
<feature type="domain" description="Dihydroprymidine dehydrogenase" evidence="6">
    <location>
        <begin position="25"/>
        <end position="138"/>
    </location>
</feature>
<dbReference type="SUPFAM" id="SSF46548">
    <property type="entry name" value="alpha-helical ferredoxin"/>
    <property type="match status" value="1"/>
</dbReference>
<feature type="domain" description="FAD/NAD(P)-binding" evidence="5">
    <location>
        <begin position="403"/>
        <end position="476"/>
    </location>
</feature>
<evidence type="ECO:0000259" key="5">
    <source>
        <dbReference type="Pfam" id="PF07992"/>
    </source>
</evidence>
<protein>
    <submittedName>
        <fullName evidence="7">Glutamate synthase (NADPH/NADH) small chain</fullName>
    </submittedName>
</protein>
<evidence type="ECO:0000259" key="6">
    <source>
        <dbReference type="Pfam" id="PF14691"/>
    </source>
</evidence>
<evidence type="ECO:0000256" key="3">
    <source>
        <dbReference type="ARBA" id="ARBA00023164"/>
    </source>
</evidence>
<dbReference type="InterPro" id="IPR006005">
    <property type="entry name" value="Glut_synth_ssu1"/>
</dbReference>
<gene>
    <name evidence="7" type="ORF">CLV25_11745</name>
</gene>
<dbReference type="OrthoDB" id="9803192at2"/>
<keyword evidence="8" id="KW-1185">Reference proteome</keyword>
<dbReference type="PANTHER" id="PTHR43100">
    <property type="entry name" value="GLUTAMATE SYNTHASE [NADPH] SMALL CHAIN"/>
    <property type="match status" value="1"/>
</dbReference>
<dbReference type="InterPro" id="IPR036188">
    <property type="entry name" value="FAD/NAD-bd_sf"/>
</dbReference>
<dbReference type="Gene3D" id="1.10.1060.10">
    <property type="entry name" value="Alpha-helical ferredoxin"/>
    <property type="match status" value="1"/>
</dbReference>
<dbReference type="RefSeq" id="WP_131840312.1">
    <property type="nucleotide sequence ID" value="NZ_SLWB01000017.1"/>
</dbReference>
<dbReference type="PANTHER" id="PTHR43100:SF1">
    <property type="entry name" value="GLUTAMATE SYNTHASE [NADPH] SMALL CHAIN"/>
    <property type="match status" value="1"/>
</dbReference>
<dbReference type="Proteomes" id="UP000294830">
    <property type="component" value="Unassembled WGS sequence"/>
</dbReference>
<dbReference type="NCBIfam" id="TIGR01317">
    <property type="entry name" value="GOGAT_sm_gam"/>
    <property type="match status" value="1"/>
</dbReference>
<dbReference type="GO" id="GO:0051536">
    <property type="term" value="F:iron-sulfur cluster binding"/>
    <property type="evidence" value="ECO:0007669"/>
    <property type="project" value="InterPro"/>
</dbReference>
<dbReference type="InterPro" id="IPR023753">
    <property type="entry name" value="FAD/NAD-binding_dom"/>
</dbReference>
<dbReference type="Gene3D" id="3.50.50.60">
    <property type="entry name" value="FAD/NAD(P)-binding domain"/>
    <property type="match status" value="2"/>
</dbReference>
<sequence>MGKPTGFLEIPRSVSSKKHPSARLKDYKEYIVLLPKSEQGKQGARCMDCGIPFCQSGVTINNMTTGCPLHNLIPEWNDLIFKGKWDEAVVRLHKTNNFPEFTGRVCPAPCEAACTVALHGDAVSVKENECSIIERAFEDNLVVAHPPKVRTGKTVAVVGSGPAGLAVADQLNKAGHTVTVYERADRVGGLMMYGIPNMKLDKKVIDRRVSLLEEEGITFKTNAEVGANVDAKELHSSYDAVVLACGATKPRDIVAKGRELKGVHFAVDFLKATTKSLLDSNLKDERYISAKDKNVIIIGGGDTGTDCVATSLRHGCAGLMQIEIMEKLPPLRANNNPWPQFPKVHKTDYGQVEFAQKYGDDPRTFATVVKEFVGNDRGEVTQVKTVKIKWAAGPSGGMQPVEVAGSEEVIDADLVLLAMGFVGPEQEILKQLNVETDSRTNVKADYGKFATSADKVFACGDVRRGQSLVVWAINEGRECAKAVDEYLMGYTIL</sequence>
<keyword evidence="1" id="KW-0028">Amino-acid biosynthesis</keyword>
<keyword evidence="2" id="KW-0560">Oxidoreductase</keyword>